<dbReference type="STRING" id="412690.SAMN04489834_2458"/>
<dbReference type="GO" id="GO:0005975">
    <property type="term" value="P:carbohydrate metabolic process"/>
    <property type="evidence" value="ECO:0007669"/>
    <property type="project" value="UniProtKB-ARBA"/>
</dbReference>
<dbReference type="Proteomes" id="UP000181956">
    <property type="component" value="Chromosome I"/>
</dbReference>
<keyword evidence="5" id="KW-1185">Reference proteome</keyword>
<dbReference type="InterPro" id="IPR013783">
    <property type="entry name" value="Ig-like_fold"/>
</dbReference>
<proteinExistence type="predicted"/>
<dbReference type="Gene3D" id="2.60.40.10">
    <property type="entry name" value="Immunoglobulins"/>
    <property type="match status" value="1"/>
</dbReference>
<evidence type="ECO:0000256" key="2">
    <source>
        <dbReference type="SAM" id="SignalP"/>
    </source>
</evidence>
<sequence length="276" mass="27626">MRWHLAICTSTVAICILALATPSTANAESPCTLLEIRQGTCEIDIDASLTPGGVDLIGGGESVSGGGAGGGSDGGGVAEPPQPPQPPQPPALGSDETPNNDNGLPPGCTGAPDVCDPELVITWSDIASFRASAPQLAMEPDGWAVRGLPTNFVATASVEVIAGSLLGFPAEVRFTPVGFAWDYGDGATGFSASGGSSWGGAAFSETATSHIYTTRGDFSASVAVELSAEYRFGGGDWRPISGTIRLAASATPVAVKSATTVLVAGSCVARPSDPGC</sequence>
<reference evidence="5" key="1">
    <citation type="submission" date="2016-10" db="EMBL/GenBank/DDBJ databases">
        <authorList>
            <person name="Varghese N."/>
            <person name="Submissions S."/>
        </authorList>
    </citation>
    <scope>NUCLEOTIDE SEQUENCE [LARGE SCALE GENOMIC DNA]</scope>
    <source>
        <strain evidence="5">DSM 21772</strain>
    </source>
</reference>
<feature type="domain" description="PKD" evidence="3">
    <location>
        <begin position="149"/>
        <end position="224"/>
    </location>
</feature>
<feature type="compositionally biased region" description="Gly residues" evidence="1">
    <location>
        <begin position="56"/>
        <end position="77"/>
    </location>
</feature>
<protein>
    <recommendedName>
        <fullName evidence="3">PKD domain-containing protein</fullName>
    </recommendedName>
</protein>
<dbReference type="InterPro" id="IPR000601">
    <property type="entry name" value="PKD_dom"/>
</dbReference>
<gene>
    <name evidence="4" type="ORF">SAMN04489834_2458</name>
</gene>
<organism evidence="4 5">
    <name type="scientific">Microterricola viridarii</name>
    <dbReference type="NCBI Taxonomy" id="412690"/>
    <lineage>
        <taxon>Bacteria</taxon>
        <taxon>Bacillati</taxon>
        <taxon>Actinomycetota</taxon>
        <taxon>Actinomycetes</taxon>
        <taxon>Micrococcales</taxon>
        <taxon>Microbacteriaceae</taxon>
        <taxon>Microterricola</taxon>
    </lineage>
</organism>
<dbReference type="EMBL" id="LT629742">
    <property type="protein sequence ID" value="SDS92941.1"/>
    <property type="molecule type" value="Genomic_DNA"/>
</dbReference>
<dbReference type="AlphaFoldDB" id="A0A1H1W8H7"/>
<keyword evidence="2" id="KW-0732">Signal</keyword>
<feature type="chain" id="PRO_5009264145" description="PKD domain-containing protein" evidence="2">
    <location>
        <begin position="28"/>
        <end position="276"/>
    </location>
</feature>
<name>A0A1H1W8H7_9MICO</name>
<evidence type="ECO:0000313" key="4">
    <source>
        <dbReference type="EMBL" id="SDS92941.1"/>
    </source>
</evidence>
<evidence type="ECO:0000256" key="1">
    <source>
        <dbReference type="SAM" id="MobiDB-lite"/>
    </source>
</evidence>
<evidence type="ECO:0000259" key="3">
    <source>
        <dbReference type="PROSITE" id="PS50093"/>
    </source>
</evidence>
<feature type="region of interest" description="Disordered" evidence="1">
    <location>
        <begin position="56"/>
        <end position="111"/>
    </location>
</feature>
<dbReference type="PROSITE" id="PS50093">
    <property type="entry name" value="PKD"/>
    <property type="match status" value="1"/>
</dbReference>
<feature type="compositionally biased region" description="Pro residues" evidence="1">
    <location>
        <begin position="80"/>
        <end position="90"/>
    </location>
</feature>
<accession>A0A1H1W8H7</accession>
<feature type="signal peptide" evidence="2">
    <location>
        <begin position="1"/>
        <end position="27"/>
    </location>
</feature>
<evidence type="ECO:0000313" key="5">
    <source>
        <dbReference type="Proteomes" id="UP000181956"/>
    </source>
</evidence>